<dbReference type="InterPro" id="IPR040442">
    <property type="entry name" value="Pyrv_kinase-like_dom_sf"/>
</dbReference>
<gene>
    <name evidence="1" type="ORF">CVS30_14040</name>
</gene>
<dbReference type="RefSeq" id="WP_110485992.1">
    <property type="nucleotide sequence ID" value="NZ_QJVC01000018.1"/>
</dbReference>
<keyword evidence="1" id="KW-0670">Pyruvate</keyword>
<name>A0A2V5JJW9_9MICC</name>
<dbReference type="PANTHER" id="PTHR42905">
    <property type="entry name" value="PHOSPHOENOLPYRUVATE CARBOXYLASE"/>
    <property type="match status" value="1"/>
</dbReference>
<dbReference type="InterPro" id="IPR015813">
    <property type="entry name" value="Pyrv/PenolPyrv_kinase-like_dom"/>
</dbReference>
<dbReference type="PANTHER" id="PTHR42905:SF16">
    <property type="entry name" value="CARBOXYPHOSPHONOENOLPYRUVATE PHOSPHONOMUTASE-LIKE PROTEIN (AFU_ORTHOLOGUE AFUA_5G07230)"/>
    <property type="match status" value="1"/>
</dbReference>
<dbReference type="AlphaFoldDB" id="A0A2V5JJW9"/>
<keyword evidence="1" id="KW-0456">Lyase</keyword>
<dbReference type="InterPro" id="IPR039556">
    <property type="entry name" value="ICL/PEPM"/>
</dbReference>
<sequence length="260" mass="27417">MTSFRELHFQDSPFLLPNAWDVGSALAFVAAGYPAIGTTSFGIASSTGMPDGGRTSKAVTSALAVQLTRLPVHVTTDIEDGYSDDPVEVADYVADLSRLGVAGVNIEDSRDGHLVDPVILAAKISEIKNRCPNMFINARVDNFWFSEDASVDAVVQRSSSYASAGADGIFVPGALAAEDIRQLTMAITLPVNVLAQPALSVPELGLLGIRRVSSGSLPYRAAIDAAVGAIGLLRDGGATTVATSYWEMQERLEAFNKAVK</sequence>
<evidence type="ECO:0000313" key="1">
    <source>
        <dbReference type="EMBL" id="PYI37646.1"/>
    </source>
</evidence>
<comment type="caution">
    <text evidence="1">The sequence shown here is derived from an EMBL/GenBank/DDBJ whole genome shotgun (WGS) entry which is preliminary data.</text>
</comment>
<evidence type="ECO:0000313" key="2">
    <source>
        <dbReference type="Proteomes" id="UP000247980"/>
    </source>
</evidence>
<dbReference type="GO" id="GO:0016829">
    <property type="term" value="F:lyase activity"/>
    <property type="evidence" value="ECO:0007669"/>
    <property type="project" value="UniProtKB-KW"/>
</dbReference>
<dbReference type="SUPFAM" id="SSF51621">
    <property type="entry name" value="Phosphoenolpyruvate/pyruvate domain"/>
    <property type="match status" value="1"/>
</dbReference>
<organism evidence="1 2">
    <name type="scientific">Arthrobacter psychrolactophilus</name>
    <dbReference type="NCBI Taxonomy" id="92442"/>
    <lineage>
        <taxon>Bacteria</taxon>
        <taxon>Bacillati</taxon>
        <taxon>Actinomycetota</taxon>
        <taxon>Actinomycetes</taxon>
        <taxon>Micrococcales</taxon>
        <taxon>Micrococcaceae</taxon>
        <taxon>Arthrobacter</taxon>
    </lineage>
</organism>
<dbReference type="Proteomes" id="UP000247980">
    <property type="component" value="Unassembled WGS sequence"/>
</dbReference>
<dbReference type="CDD" id="cd00377">
    <property type="entry name" value="ICL_PEPM"/>
    <property type="match status" value="1"/>
</dbReference>
<protein>
    <submittedName>
        <fullName evidence="1">Isocitrate lyase/phosphoenolpyruvate mutase family protein</fullName>
    </submittedName>
</protein>
<dbReference type="Pfam" id="PF13714">
    <property type="entry name" value="PEP_mutase"/>
    <property type="match status" value="1"/>
</dbReference>
<dbReference type="Gene3D" id="3.20.20.60">
    <property type="entry name" value="Phosphoenolpyruvate-binding domains"/>
    <property type="match status" value="1"/>
</dbReference>
<accession>A0A2V5JJW9</accession>
<proteinExistence type="predicted"/>
<keyword evidence="2" id="KW-1185">Reference proteome</keyword>
<dbReference type="EMBL" id="QJVC01000018">
    <property type="protein sequence ID" value="PYI37646.1"/>
    <property type="molecule type" value="Genomic_DNA"/>
</dbReference>
<reference evidence="1 2" key="1">
    <citation type="submission" date="2018-05" db="EMBL/GenBank/DDBJ databases">
        <title>Genetic diversity of glacier-inhabiting Cryobacterium bacteria in China and description of Cryobacterium mengkeensis sp. nov. and Arthrobacter glacialis sp. nov.</title>
        <authorList>
            <person name="Liu Q."/>
            <person name="Xin Y.-H."/>
        </authorList>
    </citation>
    <scope>NUCLEOTIDE SEQUENCE [LARGE SCALE GENOMIC DNA]</scope>
    <source>
        <strain evidence="1 2">B7</strain>
    </source>
</reference>
<dbReference type="OrthoDB" id="9780430at2"/>